<reference evidence="3" key="1">
    <citation type="journal article" date="2019" name="Int. J. Syst. Evol. Microbiol.">
        <title>The Global Catalogue of Microorganisms (GCM) 10K type strain sequencing project: providing services to taxonomists for standard genome sequencing and annotation.</title>
        <authorList>
            <consortium name="The Broad Institute Genomics Platform"/>
            <consortium name="The Broad Institute Genome Sequencing Center for Infectious Disease"/>
            <person name="Wu L."/>
            <person name="Ma J."/>
        </authorList>
    </citation>
    <scope>NUCLEOTIDE SEQUENCE [LARGE SCALE GENOMIC DNA]</scope>
    <source>
        <strain evidence="3">KCTC 22157</strain>
    </source>
</reference>
<dbReference type="Proteomes" id="UP000647585">
    <property type="component" value="Unassembled WGS sequence"/>
</dbReference>
<dbReference type="Pfam" id="PF14341">
    <property type="entry name" value="PilX_N"/>
    <property type="match status" value="1"/>
</dbReference>
<keyword evidence="3" id="KW-1185">Reference proteome</keyword>
<dbReference type="EMBL" id="BMXO01000011">
    <property type="protein sequence ID" value="GGW61927.1"/>
    <property type="molecule type" value="Genomic_DNA"/>
</dbReference>
<comment type="caution">
    <text evidence="2">The sequence shown here is derived from an EMBL/GenBank/DDBJ whole genome shotgun (WGS) entry which is preliminary data.</text>
</comment>
<organism evidence="2 3">
    <name type="scientific">Halomonas johnsoniae</name>
    <dbReference type="NCBI Taxonomy" id="502832"/>
    <lineage>
        <taxon>Bacteria</taxon>
        <taxon>Pseudomonadati</taxon>
        <taxon>Pseudomonadota</taxon>
        <taxon>Gammaproteobacteria</taxon>
        <taxon>Oceanospirillales</taxon>
        <taxon>Halomonadaceae</taxon>
        <taxon>Halomonas</taxon>
    </lineage>
</organism>
<protein>
    <recommendedName>
        <fullName evidence="1">Type 4 fimbrial biogenesis protein PilX N-terminal domain-containing protein</fullName>
    </recommendedName>
</protein>
<feature type="domain" description="Type 4 fimbrial biogenesis protein PilX N-terminal" evidence="1">
    <location>
        <begin position="9"/>
        <end position="59"/>
    </location>
</feature>
<evidence type="ECO:0000259" key="1">
    <source>
        <dbReference type="Pfam" id="PF14341"/>
    </source>
</evidence>
<accession>A0ABQ2WQ42</accession>
<dbReference type="RefSeq" id="WP_144980986.1">
    <property type="nucleotide sequence ID" value="NZ_BMXO01000011.1"/>
</dbReference>
<evidence type="ECO:0000313" key="2">
    <source>
        <dbReference type="EMBL" id="GGW61927.1"/>
    </source>
</evidence>
<proteinExistence type="predicted"/>
<evidence type="ECO:0000313" key="3">
    <source>
        <dbReference type="Proteomes" id="UP000647585"/>
    </source>
</evidence>
<gene>
    <name evidence="2" type="ORF">GCM10007158_23570</name>
</gene>
<dbReference type="InterPro" id="IPR025746">
    <property type="entry name" value="PilX_N_dom"/>
</dbReference>
<name>A0ABQ2WQ42_9GAMM</name>
<sequence>MSTRGHPQQGMALVLSLIFLAIVTILSLSSMQGAMTQDRMASSQRDHSIAFQAAEAALREAETRLQNGNDPSAAWTTHAMNMAELNRNPRYRVRMLAPIGSRSSNESGEIIEILYRVEAQGFGRGEDTSVWLESLFVRQQQVEVAVP</sequence>